<evidence type="ECO:0000256" key="1">
    <source>
        <dbReference type="SAM" id="MobiDB-lite"/>
    </source>
</evidence>
<feature type="domain" description="Reverse transcriptase Ty1/copia-type" evidence="2">
    <location>
        <begin position="356"/>
        <end position="432"/>
    </location>
</feature>
<protein>
    <recommendedName>
        <fullName evidence="2">Reverse transcriptase Ty1/copia-type domain-containing protein</fullName>
    </recommendedName>
</protein>
<feature type="compositionally biased region" description="Polar residues" evidence="1">
    <location>
        <begin position="17"/>
        <end position="26"/>
    </location>
</feature>
<dbReference type="EMBL" id="JAUUTY010000005">
    <property type="protein sequence ID" value="KAK1629158.1"/>
    <property type="molecule type" value="Genomic_DNA"/>
</dbReference>
<organism evidence="3 4">
    <name type="scientific">Lolium multiflorum</name>
    <name type="common">Italian ryegrass</name>
    <name type="synonym">Lolium perenne subsp. multiflorum</name>
    <dbReference type="NCBI Taxonomy" id="4521"/>
    <lineage>
        <taxon>Eukaryota</taxon>
        <taxon>Viridiplantae</taxon>
        <taxon>Streptophyta</taxon>
        <taxon>Embryophyta</taxon>
        <taxon>Tracheophyta</taxon>
        <taxon>Spermatophyta</taxon>
        <taxon>Magnoliopsida</taxon>
        <taxon>Liliopsida</taxon>
        <taxon>Poales</taxon>
        <taxon>Poaceae</taxon>
        <taxon>BOP clade</taxon>
        <taxon>Pooideae</taxon>
        <taxon>Poodae</taxon>
        <taxon>Poeae</taxon>
        <taxon>Poeae Chloroplast Group 2 (Poeae type)</taxon>
        <taxon>Loliodinae</taxon>
        <taxon>Loliinae</taxon>
        <taxon>Lolium</taxon>
    </lineage>
</organism>
<dbReference type="InterPro" id="IPR013103">
    <property type="entry name" value="RVT_2"/>
</dbReference>
<proteinExistence type="predicted"/>
<comment type="caution">
    <text evidence="3">The sequence shown here is derived from an EMBL/GenBank/DDBJ whole genome shotgun (WGS) entry which is preliminary data.</text>
</comment>
<dbReference type="PANTHER" id="PTHR11439">
    <property type="entry name" value="GAG-POL-RELATED RETROTRANSPOSON"/>
    <property type="match status" value="1"/>
</dbReference>
<evidence type="ECO:0000259" key="2">
    <source>
        <dbReference type="Pfam" id="PF07727"/>
    </source>
</evidence>
<dbReference type="CDD" id="cd09272">
    <property type="entry name" value="RNase_HI_RT_Ty1"/>
    <property type="match status" value="1"/>
</dbReference>
<evidence type="ECO:0000313" key="3">
    <source>
        <dbReference type="EMBL" id="KAK1629158.1"/>
    </source>
</evidence>
<keyword evidence="4" id="KW-1185">Reference proteome</keyword>
<evidence type="ECO:0000313" key="4">
    <source>
        <dbReference type="Proteomes" id="UP001231189"/>
    </source>
</evidence>
<gene>
    <name evidence="3" type="ORF">QYE76_003473</name>
</gene>
<feature type="compositionally biased region" description="Basic residues" evidence="1">
    <location>
        <begin position="29"/>
        <end position="43"/>
    </location>
</feature>
<accession>A0AAD8RNS6</accession>
<name>A0AAD8RNS6_LOLMU</name>
<feature type="compositionally biased region" description="Low complexity" evidence="1">
    <location>
        <begin position="1"/>
        <end position="16"/>
    </location>
</feature>
<dbReference type="Pfam" id="PF07727">
    <property type="entry name" value="RVT_2"/>
    <property type="match status" value="1"/>
</dbReference>
<feature type="region of interest" description="Disordered" evidence="1">
    <location>
        <begin position="1"/>
        <end position="61"/>
    </location>
</feature>
<dbReference type="PANTHER" id="PTHR11439:SF524">
    <property type="entry name" value="RNA-DIRECTED DNA POLYMERASE, PROTEIN KINASE RLK-PELLE-DLSV FAMILY"/>
    <property type="match status" value="1"/>
</dbReference>
<dbReference type="Proteomes" id="UP001231189">
    <property type="component" value="Unassembled WGS sequence"/>
</dbReference>
<sequence length="667" mass="72454">MGQRQQRSSSWRRSSSAHPASTPRLSRTNTRRGRGGGRRRGRGGGRGGGNNGGPDIVGPRPVLHPTPLWAGGHNPWTGVVHAYTMPVPRPPPIPGTVGPHPPTHQAFIATPPQAPAGLPYAPVYGGMMPQAPPAHWDPALYTALQTPPRRALLWRWRLVHGHRSLRTHGCSPGTPVPGWFCTAVRVPATSTPFSRPPPLTLHLGRSPPASTFGTLALAIPGTGEDPSSRGAAASRPYLGGGPWLGSAPKRSLYHSYDASCDALELCLGLTRGALEPCLGRHRLAPDTARVALVHYLGHRRVILGHRCVLHRIALEPQLGRCLARPRLRLLPHRRWAPPRAPVRVCASRARGLLPAAPGFVDSAHPDHVCLLSRSLYGLKQAPRAWYQRIAALLHQLGFRSTHSDASLFAYNSDTTAYLLLYVDDIILTASSTDLCASSPVFAPSLPSRTWGLCTSSASRSCRTDGFFLHQRKYAHELLDRAVPHLDPPELQYAVQQVCLHMHAPREPHWAAVKRILRYIHGTMDFGLSLHASTATDIVAYSDADWAGCPDTRRSTSGYCVYFGPSLISWSSKRQPTVSRSSATEYRAVANAVARSPGCDNSSLSSHVLSPATVVLATTSPPSNLSANPVHHRAPSILSWTSTLFGNRWLLGTFEYFMCPPPNNLRIS</sequence>
<dbReference type="AlphaFoldDB" id="A0AAD8RNS6"/>
<reference evidence="3" key="1">
    <citation type="submission" date="2023-07" db="EMBL/GenBank/DDBJ databases">
        <title>A chromosome-level genome assembly of Lolium multiflorum.</title>
        <authorList>
            <person name="Chen Y."/>
            <person name="Copetti D."/>
            <person name="Kolliker R."/>
            <person name="Studer B."/>
        </authorList>
    </citation>
    <scope>NUCLEOTIDE SEQUENCE</scope>
    <source>
        <strain evidence="3">02402/16</strain>
        <tissue evidence="3">Leaf</tissue>
    </source>
</reference>